<proteinExistence type="predicted"/>
<dbReference type="AlphaFoldDB" id="G8QIV2"/>
<feature type="region of interest" description="Disordered" evidence="1">
    <location>
        <begin position="299"/>
        <end position="344"/>
    </location>
</feature>
<gene>
    <name evidence="2" type="ordered locus">Dsui_0914</name>
</gene>
<dbReference type="Proteomes" id="UP000005633">
    <property type="component" value="Chromosome"/>
</dbReference>
<organism evidence="2 3">
    <name type="scientific">Azospira oryzae (strain ATCC BAA-33 / DSM 13638 / PS)</name>
    <name type="common">Dechlorosoma suillum</name>
    <dbReference type="NCBI Taxonomy" id="640081"/>
    <lineage>
        <taxon>Bacteria</taxon>
        <taxon>Pseudomonadati</taxon>
        <taxon>Pseudomonadota</taxon>
        <taxon>Betaproteobacteria</taxon>
        <taxon>Rhodocyclales</taxon>
        <taxon>Rhodocyclaceae</taxon>
        <taxon>Azospira</taxon>
    </lineage>
</organism>
<accession>G8QIV2</accession>
<dbReference type="RefSeq" id="WP_014236021.1">
    <property type="nucleotide sequence ID" value="NC_016616.1"/>
</dbReference>
<reference evidence="2 3" key="1">
    <citation type="journal article" date="2012" name="J. Bacteriol.">
        <title>Complete genome sequence of the anaerobic perchlorate-reducing bacterium Azospira suillum strain PS.</title>
        <authorList>
            <person name="Byrne-Bailey K.G."/>
            <person name="Coates J.D."/>
        </authorList>
    </citation>
    <scope>NUCLEOTIDE SEQUENCE [LARGE SCALE GENOMIC DNA]</scope>
    <source>
        <strain evidence="3">ATCC BAA-33 / DSM 13638 / PS</strain>
    </source>
</reference>
<dbReference type="eggNOG" id="ENOG502ZCHN">
    <property type="taxonomic scope" value="Bacteria"/>
</dbReference>
<evidence type="ECO:0000313" key="3">
    <source>
        <dbReference type="Proteomes" id="UP000005633"/>
    </source>
</evidence>
<dbReference type="KEGG" id="dsu:Dsui_0914"/>
<protein>
    <submittedName>
        <fullName evidence="2">Uncharacterized protein</fullName>
    </submittedName>
</protein>
<dbReference type="EMBL" id="CP003153">
    <property type="protein sequence ID" value="AEV25320.1"/>
    <property type="molecule type" value="Genomic_DNA"/>
</dbReference>
<evidence type="ECO:0000313" key="2">
    <source>
        <dbReference type="EMBL" id="AEV25320.1"/>
    </source>
</evidence>
<sequence length="536" mass="60152">MYQPPLIPQLTPDERPWRIDWFGEVAYPVVVQRFRQPSIKVAISPLKDPGQPINLFSRIETDVEQQRDVWMPVGSLPLLRIGDIWKGGAVSVKPLYESYTFEELHIHPQTVTYLKAGVSVDEHFLLPFGEHPWHHRHTHSYCVLIDAGDVSLVVPGAEMIRFYYGSTSQLVLRLFTGAMSPERLWQAKHYNQETGHLHLKLAERLYGVSAPDIGRIALCDTAYKAASYVYHHCASALAQRLPAFPYMGFPFHGSTTLTASGIWLSFKGQEKATFLAFHIDSCSHPFPFRSLTYEADDRKVRSPQRGAATGADGGRRTVDRGKQATLSNSDAGKTKSSRSSVFDAPTRFPDLKRKQVWRERIVSCKSSGIFVRHKDGELEQVALGEAQDSVGARGGNVEARSKSSEGFNTHNQLPRWVRAGIDLAYARASKADESVIHRLLKPPGENSLIVQLPIVVDEDGVVDENQLHDMLDGQKRTLKIFFIGIYRCDQLLEKFLVVEPVGSFAYPDIYQVEKIDMVVALNILSATSQSQILNEQ</sequence>
<dbReference type="OrthoDB" id="6736327at2"/>
<feature type="compositionally biased region" description="Basic and acidic residues" evidence="1">
    <location>
        <begin position="313"/>
        <end position="322"/>
    </location>
</feature>
<dbReference type="STRING" id="640081.Dsui_0914"/>
<name>G8QIV2_AZOOP</name>
<dbReference type="HOGENOM" id="CLU_487350_0_0_4"/>
<evidence type="ECO:0000256" key="1">
    <source>
        <dbReference type="SAM" id="MobiDB-lite"/>
    </source>
</evidence>